<feature type="domain" description="Ketosynthase family 3 (KS3)" evidence="8">
    <location>
        <begin position="6"/>
        <end position="441"/>
    </location>
</feature>
<dbReference type="SMART" id="SM00826">
    <property type="entry name" value="PKS_DH"/>
    <property type="match status" value="1"/>
</dbReference>
<dbReference type="CDD" id="cd05274">
    <property type="entry name" value="KR_FAS_SDR_x"/>
    <property type="match status" value="1"/>
</dbReference>
<evidence type="ECO:0000256" key="5">
    <source>
        <dbReference type="ARBA" id="ARBA00023268"/>
    </source>
</evidence>
<feature type="active site" description="Proton acceptor; for dehydratase activity" evidence="6">
    <location>
        <position position="980"/>
    </location>
</feature>
<dbReference type="SMART" id="SM00823">
    <property type="entry name" value="PKS_PP"/>
    <property type="match status" value="1"/>
</dbReference>
<dbReference type="SMART" id="SM00825">
    <property type="entry name" value="PKS_KS"/>
    <property type="match status" value="1"/>
</dbReference>
<dbReference type="Proteomes" id="UP000800200">
    <property type="component" value="Unassembled WGS sequence"/>
</dbReference>
<keyword evidence="1" id="KW-0596">Phosphopantetheine</keyword>
<dbReference type="Pfam" id="PF02801">
    <property type="entry name" value="Ketoacyl-synt_C"/>
    <property type="match status" value="1"/>
</dbReference>
<protein>
    <submittedName>
        <fullName evidence="10">Ketoacyl-synt-domain-containing protein</fullName>
    </submittedName>
</protein>
<keyword evidence="3" id="KW-0489">Methyltransferase</keyword>
<dbReference type="SUPFAM" id="SSF52151">
    <property type="entry name" value="FabD/lysophospholipase-like"/>
    <property type="match status" value="1"/>
</dbReference>
<dbReference type="EMBL" id="ML994625">
    <property type="protein sequence ID" value="KAF2188006.1"/>
    <property type="molecule type" value="Genomic_DNA"/>
</dbReference>
<evidence type="ECO:0000256" key="2">
    <source>
        <dbReference type="ARBA" id="ARBA00022553"/>
    </source>
</evidence>
<dbReference type="InterPro" id="IPR020807">
    <property type="entry name" value="PKS_DH"/>
</dbReference>
<keyword evidence="4" id="KW-0808">Transferase</keyword>
<dbReference type="InterPro" id="IPR016039">
    <property type="entry name" value="Thiolase-like"/>
</dbReference>
<dbReference type="InterPro" id="IPR042104">
    <property type="entry name" value="PKS_dehydratase_sf"/>
</dbReference>
<keyword evidence="11" id="KW-1185">Reference proteome</keyword>
<dbReference type="Gene3D" id="3.10.129.110">
    <property type="entry name" value="Polyketide synthase dehydratase"/>
    <property type="match status" value="1"/>
</dbReference>
<dbReference type="Pfam" id="PF08242">
    <property type="entry name" value="Methyltransf_12"/>
    <property type="match status" value="1"/>
</dbReference>
<dbReference type="SUPFAM" id="SSF53901">
    <property type="entry name" value="Thiolase-like"/>
    <property type="match status" value="1"/>
</dbReference>
<dbReference type="InterPro" id="IPR013217">
    <property type="entry name" value="Methyltransf_12"/>
</dbReference>
<dbReference type="Pfam" id="PF22621">
    <property type="entry name" value="CurL-like_PKS_C"/>
    <property type="match status" value="1"/>
</dbReference>
<dbReference type="InterPro" id="IPR049900">
    <property type="entry name" value="PKS_mFAS_DH"/>
</dbReference>
<dbReference type="InterPro" id="IPR036291">
    <property type="entry name" value="NAD(P)-bd_dom_sf"/>
</dbReference>
<evidence type="ECO:0000313" key="10">
    <source>
        <dbReference type="EMBL" id="KAF2188006.1"/>
    </source>
</evidence>
<dbReference type="InterPro" id="IPR049552">
    <property type="entry name" value="PKS_DH_N"/>
</dbReference>
<dbReference type="PANTHER" id="PTHR43775:SF20">
    <property type="entry name" value="HYBRID PKS-NRPS SYNTHETASE APDA"/>
    <property type="match status" value="1"/>
</dbReference>
<evidence type="ECO:0000259" key="9">
    <source>
        <dbReference type="PROSITE" id="PS52019"/>
    </source>
</evidence>
<dbReference type="GO" id="GO:0004315">
    <property type="term" value="F:3-oxoacyl-[acyl-carrier-protein] synthase activity"/>
    <property type="evidence" value="ECO:0007669"/>
    <property type="project" value="InterPro"/>
</dbReference>
<dbReference type="Pfam" id="PF00550">
    <property type="entry name" value="PP-binding"/>
    <property type="match status" value="1"/>
</dbReference>
<feature type="active site" description="Proton donor; for dehydratase activity" evidence="6">
    <location>
        <position position="1151"/>
    </location>
</feature>
<dbReference type="Pfam" id="PF14765">
    <property type="entry name" value="PS-DH"/>
    <property type="match status" value="1"/>
</dbReference>
<reference evidence="10" key="1">
    <citation type="journal article" date="2020" name="Stud. Mycol.">
        <title>101 Dothideomycetes genomes: a test case for predicting lifestyles and emergence of pathogens.</title>
        <authorList>
            <person name="Haridas S."/>
            <person name="Albert R."/>
            <person name="Binder M."/>
            <person name="Bloem J."/>
            <person name="Labutti K."/>
            <person name="Salamov A."/>
            <person name="Andreopoulos B."/>
            <person name="Baker S."/>
            <person name="Barry K."/>
            <person name="Bills G."/>
            <person name="Bluhm B."/>
            <person name="Cannon C."/>
            <person name="Castanera R."/>
            <person name="Culley D."/>
            <person name="Daum C."/>
            <person name="Ezra D."/>
            <person name="Gonzalez J."/>
            <person name="Henrissat B."/>
            <person name="Kuo A."/>
            <person name="Liang C."/>
            <person name="Lipzen A."/>
            <person name="Lutzoni F."/>
            <person name="Magnuson J."/>
            <person name="Mondo S."/>
            <person name="Nolan M."/>
            <person name="Ohm R."/>
            <person name="Pangilinan J."/>
            <person name="Park H.-J."/>
            <person name="Ramirez L."/>
            <person name="Alfaro M."/>
            <person name="Sun H."/>
            <person name="Tritt A."/>
            <person name="Yoshinaga Y."/>
            <person name="Zwiers L.-H."/>
            <person name="Turgeon B."/>
            <person name="Goodwin S."/>
            <person name="Spatafora J."/>
            <person name="Crous P."/>
            <person name="Grigoriev I."/>
        </authorList>
    </citation>
    <scope>NUCLEOTIDE SEQUENCE</scope>
    <source>
        <strain evidence="10">CBS 207.26</strain>
    </source>
</reference>
<evidence type="ECO:0000256" key="6">
    <source>
        <dbReference type="PROSITE-ProRule" id="PRU01363"/>
    </source>
</evidence>
<dbReference type="CDD" id="cd02440">
    <property type="entry name" value="AdoMet_MTases"/>
    <property type="match status" value="1"/>
</dbReference>
<dbReference type="GO" id="GO:0044550">
    <property type="term" value="P:secondary metabolite biosynthetic process"/>
    <property type="evidence" value="ECO:0007669"/>
    <property type="project" value="TreeGrafter"/>
</dbReference>
<evidence type="ECO:0000313" key="11">
    <source>
        <dbReference type="Proteomes" id="UP000800200"/>
    </source>
</evidence>
<feature type="domain" description="PKS/mFAS DH" evidence="9">
    <location>
        <begin position="948"/>
        <end position="1240"/>
    </location>
</feature>
<dbReference type="InterPro" id="IPR009081">
    <property type="entry name" value="PP-bd_ACP"/>
</dbReference>
<evidence type="ECO:0000256" key="1">
    <source>
        <dbReference type="ARBA" id="ARBA00022450"/>
    </source>
</evidence>
<dbReference type="SMART" id="SM00827">
    <property type="entry name" value="PKS_AT"/>
    <property type="match status" value="1"/>
</dbReference>
<dbReference type="InterPro" id="IPR013968">
    <property type="entry name" value="PKS_KR"/>
</dbReference>
<dbReference type="PROSITE" id="PS52004">
    <property type="entry name" value="KS3_2"/>
    <property type="match status" value="1"/>
</dbReference>
<proteinExistence type="predicted"/>
<dbReference type="Gene3D" id="3.40.50.150">
    <property type="entry name" value="Vaccinia Virus protein VP39"/>
    <property type="match status" value="1"/>
</dbReference>
<feature type="region of interest" description="C-terminal hotdog fold" evidence="6">
    <location>
        <begin position="1096"/>
        <end position="1240"/>
    </location>
</feature>
<dbReference type="InterPro" id="IPR016036">
    <property type="entry name" value="Malonyl_transacylase_ACP-bd"/>
</dbReference>
<sequence length="2504" mass="277814">MTEDIPHPIAIIGSACRLPGNATSPSKLWELLRNPRDLLKEVPRDRFYWEGVYRSDGLHGATRTKDAYWLDENIRQFDPTFFNINPAEAETLDPQHRLLLENVYEAIESAGLTLEDLQGSDTGVFVGMMRCDYFDNANRDIEATSGQIMTTGTSRSIASNRISYTFDFRGPSVTLDTACSSSMLAVHLAVASLRQGESKIAFACGTSLNLTPNEFISLTKMNMMSADGRSKMFDEAANGYGKGEGVGVVCLKRLDAAIHDDDHIECVIRETGTNQDGRTKGITMPSAESQADLIRKTYKHAGLDPTQIGSRPSFFEAHGTGTPAGDPLEAQAVEAAFFPPGQEYSDDEILYIGSIKTVIGHTEGTAGIAGLLRAALAVQNSVMPPNLLFQRMSHMVAPFTKHLRVVSAANPWPPLPLGCPRRASINSFGFGGSNVHVIIESFDSAARRRIASMLSSAVDLPIFTPFTFSAVSERALIAIMQNYLQYLKDHKDNLSLRDLAWTLQYKRSQFAFRCTVSAMTHEELQQKLQSAIDAASKNSTSQAVVRSSQVNHPRIMGVFTGQGAQWATMGKDLINRSSYVRRIVDKLDEALSTLPDADRPTWKIEEELMVDGTKSRMNEALLSQPLTTAIQIVLVDLLQVAGVKLHTVVGHSSGEIGAAYAAGLIQAEDAIRIAYYRGLHSQHAAGESGQLGAMLATYMTPEQAANFCSLPEFRDRIIVAACNAPAMVTLSGDADVIGSALASLDQQNIFARKLRVDKAYHSLHMQPCADPYLRSLEECGIEIKKPRDDSPIWFSSVHPGERMVPSRRLRGTYWVENLISAVLFSEAITTVLSEMGVPDLYLEVGPHPSLKEPIRQIVGGSAKNSSLYSGLLMRGADSIISFSEALGAIWSRFGRSTVNFSHYDKTLLNSKKPMMINDLPTYPWQHDREYWWENRYLRRRFQETDPPTELLGVSLSTGAKHEYKWRSFLKPKDVLWMLDHRLNGMAVLPGAAYIVMACSGAERIFHNHSIEMIEVEDLHFFLPITFPDSDSAIETVLTVSSITSNSKQGKAIFVIDFCSDQRSDELMTAARGCLKVHFGIDFDRSYPETLSHPSGLTNVSPELFYRSLSHIGFGYTGPFLSISSMKRRMDFATGEIRIALNEMIFHPAILDALFQATYAAYSFPGDTSMPNFPVPSNVRSIKVFPTRCREITATSQSLQFDIARTKAQEFGGVLYSTSGEGTMLQIEGFCTAPFRLSTPADDLQMFSEVIWRPYLPNAKLLASSFHMSPEKVQFAEVCERAAFFYLRTLNEVISWDEEQRAEEPLRHLLEFARMTVTEVLLGLHPHMKKEWLNDTEEDIAEIMKAYPDSIDLQLLDAVGKAYPFIICRQKTAISTLMENDMLSKIYKNGLGFPEANAWLAQFVQILSHRSPRIRMLEVGAGTGSVTGAILEGSKFASYTFTDISPAFLAPAKEKFRRYEDKMEFRVFNMEKDIFEQGYQAGSFEVVVASNVLHATEDAQPVLARIRQLLRPGGYLVCLELSANYDTRNIVVMGGLTGWWLGHGKGRTWSPAYTEQQWDSLLKQAGFSGVDTITPVVNELLCPYRVFVSQAIDDRIMFLRKPLSKPDHKCHDKLMILGGDSAIHTDLVAGIDSLLSPYFQEVVRVPTLHDVCQIATVPYAVLSLVELDEPVFYNMSATKLAALQKLFSGATDILWLTAGCRSPKTTTAAYANMTLGLGRTVRNEQQHLRLTFLDVSQPDAVTARCLSESMLRWYILGQWKGEGWQDDVLFGHETEMAIENGNLLIPSAVHCRSQNDRYNSQHRRITQDVAPHASTVEIKFKDGHYNLRQVPPTPTLLVGKSTVFVKMLYSTLYAIKCKPLGFLFVGFGLIQGGEHAIVLTETIGSLLEVPRCAVYTRSASNGSEKQYLRAFGAYMVAHRVVGTARHTGHLLVLSSDPIYMSFIEDMAARTDKKVVFITSDPSIQRKNSIFLHPRSLDLTIRQAIPKGTSVFINLSNRPDDEVLFKRVAPLFSVGSTKIKDADTIFMTRSSGYNCAELPSGCEMPSGERSVLVEAALTRYKEIDVYTVSPKEIVQQTLQPLHSILDWTAADRIPVNIRPACSVVGFSPDKTYLIIGSSDIAQSICEWMVEKGARFIMMASRDPSGLASWAGDMASRGAFVDLHAADISKEDTVRSMLAKAKAGQNARNIVLPQIAGVINLALVLKDVSFSKMTFEDLRAVTDVKAKGSLILHEQLLGEKLDFFIMASSISYVIGNPGQSNYTAGNAFMVGLANYRRNIGLPASVIDIGRVTGLGYITRSTRENVRDLSIEEIRLKALYPVSERDLHQIFAEAVLASPHDSGISPEIITGIRSIEPDMIPQSCWALKPMFCHLRSYPTAEMTVKREKKLTVREKLSEELSSVAKRSPDPAKESSEKQIYEIIRSAFLNRLSTLLQIDIEDIDETRGLLNLGVDSLVASEIGSWARKELKVPVPHSMIFGDSSLVDIVNFVVRHLDKGWVVLKGQGGV</sequence>
<accession>A0A6A6EDT9</accession>
<dbReference type="PROSITE" id="PS00606">
    <property type="entry name" value="KS3_1"/>
    <property type="match status" value="1"/>
</dbReference>
<name>A0A6A6EDT9_9PEZI</name>
<dbReference type="GO" id="GO:0004312">
    <property type="term" value="F:fatty acid synthase activity"/>
    <property type="evidence" value="ECO:0007669"/>
    <property type="project" value="TreeGrafter"/>
</dbReference>
<dbReference type="InterPro" id="IPR050091">
    <property type="entry name" value="PKS_NRPS_Biosynth_Enz"/>
</dbReference>
<dbReference type="InterPro" id="IPR018201">
    <property type="entry name" value="Ketoacyl_synth_AS"/>
</dbReference>
<dbReference type="InterPro" id="IPR016035">
    <property type="entry name" value="Acyl_Trfase/lysoPLipase"/>
</dbReference>
<dbReference type="GO" id="GO:0031177">
    <property type="term" value="F:phosphopantetheine binding"/>
    <property type="evidence" value="ECO:0007669"/>
    <property type="project" value="InterPro"/>
</dbReference>
<dbReference type="SUPFAM" id="SSF47336">
    <property type="entry name" value="ACP-like"/>
    <property type="match status" value="1"/>
</dbReference>
<dbReference type="InterPro" id="IPR036736">
    <property type="entry name" value="ACP-like_sf"/>
</dbReference>
<feature type="domain" description="Carrier" evidence="7">
    <location>
        <begin position="2414"/>
        <end position="2491"/>
    </location>
</feature>
<dbReference type="InterPro" id="IPR020841">
    <property type="entry name" value="PKS_Beta-ketoAc_synthase_dom"/>
</dbReference>
<dbReference type="Gene3D" id="1.10.1200.10">
    <property type="entry name" value="ACP-like"/>
    <property type="match status" value="1"/>
</dbReference>
<dbReference type="PROSITE" id="PS50075">
    <property type="entry name" value="CARRIER"/>
    <property type="match status" value="1"/>
</dbReference>
<dbReference type="Gene3D" id="3.40.47.10">
    <property type="match status" value="1"/>
</dbReference>
<dbReference type="GO" id="GO:0006633">
    <property type="term" value="P:fatty acid biosynthetic process"/>
    <property type="evidence" value="ECO:0007669"/>
    <property type="project" value="InterPro"/>
</dbReference>
<dbReference type="InterPro" id="IPR020806">
    <property type="entry name" value="PKS_PP-bd"/>
</dbReference>
<dbReference type="SUPFAM" id="SSF53335">
    <property type="entry name" value="S-adenosyl-L-methionine-dependent methyltransferases"/>
    <property type="match status" value="1"/>
</dbReference>
<evidence type="ECO:0000256" key="3">
    <source>
        <dbReference type="ARBA" id="ARBA00022603"/>
    </source>
</evidence>
<keyword evidence="2" id="KW-0597">Phosphoprotein</keyword>
<dbReference type="GO" id="GO:0008168">
    <property type="term" value="F:methyltransferase activity"/>
    <property type="evidence" value="ECO:0007669"/>
    <property type="project" value="UniProtKB-KW"/>
</dbReference>
<evidence type="ECO:0000259" key="8">
    <source>
        <dbReference type="PROSITE" id="PS52004"/>
    </source>
</evidence>
<dbReference type="Gene3D" id="3.40.50.720">
    <property type="entry name" value="NAD(P)-binding Rossmann-like Domain"/>
    <property type="match status" value="1"/>
</dbReference>
<dbReference type="SUPFAM" id="SSF55048">
    <property type="entry name" value="Probable ACP-binding domain of malonyl-CoA ACP transacylase"/>
    <property type="match status" value="1"/>
</dbReference>
<dbReference type="InterPro" id="IPR029063">
    <property type="entry name" value="SAM-dependent_MTases_sf"/>
</dbReference>
<dbReference type="InterPro" id="IPR014031">
    <property type="entry name" value="Ketoacyl_synth_C"/>
</dbReference>
<evidence type="ECO:0000259" key="7">
    <source>
        <dbReference type="PROSITE" id="PS50075"/>
    </source>
</evidence>
<dbReference type="SUPFAM" id="SSF51735">
    <property type="entry name" value="NAD(P)-binding Rossmann-fold domains"/>
    <property type="match status" value="1"/>
</dbReference>
<dbReference type="InterPro" id="IPR001227">
    <property type="entry name" value="Ac_transferase_dom_sf"/>
</dbReference>
<dbReference type="CDD" id="cd00833">
    <property type="entry name" value="PKS"/>
    <property type="match status" value="1"/>
</dbReference>
<evidence type="ECO:0000256" key="4">
    <source>
        <dbReference type="ARBA" id="ARBA00022679"/>
    </source>
</evidence>
<dbReference type="PANTHER" id="PTHR43775">
    <property type="entry name" value="FATTY ACID SYNTHASE"/>
    <property type="match status" value="1"/>
</dbReference>
<dbReference type="InterPro" id="IPR057326">
    <property type="entry name" value="KR_dom"/>
</dbReference>
<gene>
    <name evidence="10" type="ORF">K469DRAFT_748799</name>
</gene>
<dbReference type="Gene3D" id="3.40.366.10">
    <property type="entry name" value="Malonyl-Coenzyme A Acyl Carrier Protein, domain 2"/>
    <property type="match status" value="1"/>
</dbReference>
<keyword evidence="5" id="KW-0511">Multifunctional enzyme</keyword>
<dbReference type="OrthoDB" id="329835at2759"/>
<feature type="region of interest" description="N-terminal hotdog fold" evidence="6">
    <location>
        <begin position="948"/>
        <end position="1081"/>
    </location>
</feature>
<dbReference type="GO" id="GO:0032259">
    <property type="term" value="P:methylation"/>
    <property type="evidence" value="ECO:0007669"/>
    <property type="project" value="UniProtKB-KW"/>
</dbReference>
<dbReference type="SMART" id="SM00822">
    <property type="entry name" value="PKS_KR"/>
    <property type="match status" value="1"/>
</dbReference>
<dbReference type="InterPro" id="IPR014043">
    <property type="entry name" value="Acyl_transferase_dom"/>
</dbReference>
<dbReference type="Pfam" id="PF21089">
    <property type="entry name" value="PKS_DH_N"/>
    <property type="match status" value="1"/>
</dbReference>
<dbReference type="PROSITE" id="PS52019">
    <property type="entry name" value="PKS_MFAS_DH"/>
    <property type="match status" value="1"/>
</dbReference>
<dbReference type="Pfam" id="PF00698">
    <property type="entry name" value="Acyl_transf_1"/>
    <property type="match status" value="1"/>
</dbReference>
<dbReference type="InterPro" id="IPR014030">
    <property type="entry name" value="Ketoacyl_synth_N"/>
</dbReference>
<dbReference type="Pfam" id="PF08659">
    <property type="entry name" value="KR"/>
    <property type="match status" value="1"/>
</dbReference>
<dbReference type="Pfam" id="PF00109">
    <property type="entry name" value="ketoacyl-synt"/>
    <property type="match status" value="1"/>
</dbReference>
<dbReference type="InterPro" id="IPR049551">
    <property type="entry name" value="PKS_DH_C"/>
</dbReference>
<dbReference type="Gene3D" id="3.30.70.3290">
    <property type="match status" value="1"/>
</dbReference>
<organism evidence="10 11">
    <name type="scientific">Zopfia rhizophila CBS 207.26</name>
    <dbReference type="NCBI Taxonomy" id="1314779"/>
    <lineage>
        <taxon>Eukaryota</taxon>
        <taxon>Fungi</taxon>
        <taxon>Dikarya</taxon>
        <taxon>Ascomycota</taxon>
        <taxon>Pezizomycotina</taxon>
        <taxon>Dothideomycetes</taxon>
        <taxon>Dothideomycetes incertae sedis</taxon>
        <taxon>Zopfiaceae</taxon>
        <taxon>Zopfia</taxon>
    </lineage>
</organism>